<keyword evidence="2" id="KW-0032">Aminotransferase</keyword>
<protein>
    <submittedName>
        <fullName evidence="2">Aminotransferase DegT</fullName>
    </submittedName>
</protein>
<dbReference type="CDD" id="cd00616">
    <property type="entry name" value="AHBA_syn"/>
    <property type="match status" value="1"/>
</dbReference>
<dbReference type="GO" id="GO:0030170">
    <property type="term" value="F:pyridoxal phosphate binding"/>
    <property type="evidence" value="ECO:0007669"/>
    <property type="project" value="TreeGrafter"/>
</dbReference>
<dbReference type="GO" id="GO:0000271">
    <property type="term" value="P:polysaccharide biosynthetic process"/>
    <property type="evidence" value="ECO:0007669"/>
    <property type="project" value="TreeGrafter"/>
</dbReference>
<dbReference type="InterPro" id="IPR015422">
    <property type="entry name" value="PyrdxlP-dep_Trfase_small"/>
</dbReference>
<gene>
    <name evidence="2" type="ORF">DU63_04150</name>
</gene>
<proteinExistence type="inferred from homology"/>
<dbReference type="AlphaFoldDB" id="A0A0F8HZY5"/>
<evidence type="ECO:0000313" key="2">
    <source>
        <dbReference type="EMBL" id="KKG72669.1"/>
    </source>
</evidence>
<dbReference type="InterPro" id="IPR015424">
    <property type="entry name" value="PyrdxlP-dep_Trfase"/>
</dbReference>
<comment type="similarity">
    <text evidence="1">Belongs to the DegT/DnrJ/EryC1 family.</text>
</comment>
<name>A0A0F8HZY5_METMZ</name>
<dbReference type="EMBL" id="JJPO01000087">
    <property type="protein sequence ID" value="KKG72669.1"/>
    <property type="molecule type" value="Genomic_DNA"/>
</dbReference>
<dbReference type="Gene3D" id="3.90.1150.10">
    <property type="entry name" value="Aspartate Aminotransferase, domain 1"/>
    <property type="match status" value="1"/>
</dbReference>
<evidence type="ECO:0000256" key="1">
    <source>
        <dbReference type="RuleBase" id="RU004508"/>
    </source>
</evidence>
<dbReference type="PANTHER" id="PTHR30244">
    <property type="entry name" value="TRANSAMINASE"/>
    <property type="match status" value="1"/>
</dbReference>
<keyword evidence="1" id="KW-0663">Pyridoxal phosphate</keyword>
<keyword evidence="2" id="KW-0808">Transferase</keyword>
<dbReference type="Proteomes" id="UP000034001">
    <property type="component" value="Unassembled WGS sequence"/>
</dbReference>
<dbReference type="InterPro" id="IPR015421">
    <property type="entry name" value="PyrdxlP-dep_Trfase_major"/>
</dbReference>
<dbReference type="InterPro" id="IPR000653">
    <property type="entry name" value="DegT/StrS_aminotransferase"/>
</dbReference>
<sequence>MNWKIPLFKVYSDHTDIEYVTRVLERGSNWANGPEIREFEDNISEYIGAKYSVAFNSGTSALHALLLAHDLKPGDEVIVPSFTFISTANAPQFVGSKTVFAEIEDQTYGLDPEDVKEKITPKTKAIMPIHYGGCPCLINELREIADDYKLLLFEDAAESMGAKIKNKYVGTFGNSAMFSFCQNKIISTGEGGAITTDSDEIDKRLKLVVSHGRPESQNYFASAESMDYVALGYNFRMSSLTAALGVAQLKKIDYLIQMRRKNADYMTEKLSNIKQIVCPKPLNEYFPVYQMYTIRVKDGLRNKLAKHLTDRGIMTKVYFPPVHLTHYYMTNLKFKKGDLPFTEKISEEVLSLPIYPSLKTEEMDYIIESINDFYEGNSYE</sequence>
<organism evidence="2 3">
    <name type="scientific">Methanosarcina mazei</name>
    <name type="common">Methanosarcina frisia</name>
    <dbReference type="NCBI Taxonomy" id="2209"/>
    <lineage>
        <taxon>Archaea</taxon>
        <taxon>Methanobacteriati</taxon>
        <taxon>Methanobacteriota</taxon>
        <taxon>Stenosarchaea group</taxon>
        <taxon>Methanomicrobia</taxon>
        <taxon>Methanosarcinales</taxon>
        <taxon>Methanosarcinaceae</taxon>
        <taxon>Methanosarcina</taxon>
    </lineage>
</organism>
<comment type="caution">
    <text evidence="2">The sequence shown here is derived from an EMBL/GenBank/DDBJ whole genome shotgun (WGS) entry which is preliminary data.</text>
</comment>
<evidence type="ECO:0000313" key="3">
    <source>
        <dbReference type="Proteomes" id="UP000034001"/>
    </source>
</evidence>
<dbReference type="PATRIC" id="fig|2209.43.peg.890"/>
<dbReference type="PANTHER" id="PTHR30244:SF34">
    <property type="entry name" value="DTDP-4-AMINO-4,6-DIDEOXYGALACTOSE TRANSAMINASE"/>
    <property type="match status" value="1"/>
</dbReference>
<dbReference type="Gene3D" id="3.40.640.10">
    <property type="entry name" value="Type I PLP-dependent aspartate aminotransferase-like (Major domain)"/>
    <property type="match status" value="1"/>
</dbReference>
<dbReference type="SUPFAM" id="SSF53383">
    <property type="entry name" value="PLP-dependent transferases"/>
    <property type="match status" value="1"/>
</dbReference>
<dbReference type="GO" id="GO:0008483">
    <property type="term" value="F:transaminase activity"/>
    <property type="evidence" value="ECO:0007669"/>
    <property type="project" value="UniProtKB-KW"/>
</dbReference>
<dbReference type="RefSeq" id="WP_048048654.1">
    <property type="nucleotide sequence ID" value="NZ_JJPO01000087.1"/>
</dbReference>
<accession>A0A0F8HZY5</accession>
<reference evidence="2 3" key="1">
    <citation type="journal article" date="2015" name="ISME J.">
        <title>Genomic and phenotypic differentiation among Methanosarcina mazei populations from Columbia River sediment.</title>
        <authorList>
            <person name="Youngblut N.D."/>
            <person name="Wirth J.S."/>
            <person name="Henriksen J.R."/>
            <person name="Smith M."/>
            <person name="Simon H."/>
            <person name="Metcalf W.W."/>
            <person name="Whitaker R.J."/>
        </authorList>
    </citation>
    <scope>NUCLEOTIDE SEQUENCE [LARGE SCALE GENOMIC DNA]</scope>
    <source>
        <strain evidence="2 3">3.H.A.2.1</strain>
    </source>
</reference>
<dbReference type="PIRSF" id="PIRSF000390">
    <property type="entry name" value="PLP_StrS"/>
    <property type="match status" value="1"/>
</dbReference>
<dbReference type="Pfam" id="PF01041">
    <property type="entry name" value="DegT_DnrJ_EryC1"/>
    <property type="match status" value="1"/>
</dbReference>